<sequence>MHYHNDKMYSLISLLRYININKADNTKIILKIKNSINPSLFTNFLVGIVIVLSHTCTTN</sequence>
<dbReference type="Proteomes" id="UP000006931">
    <property type="component" value="Chromosome"/>
</dbReference>
<reference evidence="1 2" key="1">
    <citation type="journal article" date="2010" name="Genome Res.">
        <title>Genomic, proteomic, and transcriptomic analysis of virulent and avirulent Rickettsia prowazekii reveals its adaptive mutation capabilities.</title>
        <authorList>
            <person name="Bechah Y."/>
            <person name="El Karkouri K."/>
            <person name="Mediannikov O."/>
            <person name="Leroy Q."/>
            <person name="Pelletier N."/>
            <person name="Robert C."/>
            <person name="Medigue C."/>
            <person name="Mege J.L."/>
            <person name="Raoult D."/>
        </authorList>
    </citation>
    <scope>NUCLEOTIDE SEQUENCE [LARGE SCALE GENOMIC DNA]</scope>
    <source>
        <strain evidence="1 2">Rp22</strain>
    </source>
</reference>
<evidence type="ECO:0000313" key="2">
    <source>
        <dbReference type="Proteomes" id="UP000006931"/>
    </source>
</evidence>
<organism evidence="1 2">
    <name type="scientific">Rickettsia prowazekii (strain Rp22)</name>
    <dbReference type="NCBI Taxonomy" id="449216"/>
    <lineage>
        <taxon>Bacteria</taxon>
        <taxon>Pseudomonadati</taxon>
        <taxon>Pseudomonadota</taxon>
        <taxon>Alphaproteobacteria</taxon>
        <taxon>Rickettsiales</taxon>
        <taxon>Rickettsiaceae</taxon>
        <taxon>Rickettsieae</taxon>
        <taxon>Rickettsia</taxon>
        <taxon>typhus group</taxon>
    </lineage>
</organism>
<protein>
    <submittedName>
        <fullName evidence="1">Uncharacterized protein</fullName>
    </submittedName>
</protein>
<dbReference type="HOGENOM" id="CLU_2957760_0_0_5"/>
<proteinExistence type="predicted"/>
<gene>
    <name evidence="1" type="ORF">rpr22_0411</name>
</gene>
<name>D5AWX5_RICPP</name>
<dbReference type="AlphaFoldDB" id="D5AWX5"/>
<dbReference type="EMBL" id="CP001584">
    <property type="protein sequence ID" value="ADE29914.1"/>
    <property type="molecule type" value="Genomic_DNA"/>
</dbReference>
<accession>D5AWX5</accession>
<dbReference type="KEGG" id="rpq:rpr22_0411"/>
<evidence type="ECO:0000313" key="1">
    <source>
        <dbReference type="EMBL" id="ADE29914.1"/>
    </source>
</evidence>